<dbReference type="InterPro" id="IPR006059">
    <property type="entry name" value="SBP"/>
</dbReference>
<reference evidence="2 3" key="1">
    <citation type="submission" date="2019-03" db="EMBL/GenBank/DDBJ databases">
        <title>Genomic Encyclopedia of Type Strains, Phase IV (KMG-IV): sequencing the most valuable type-strain genomes for metagenomic binning, comparative biology and taxonomic classification.</title>
        <authorList>
            <person name="Goeker M."/>
        </authorList>
    </citation>
    <scope>NUCLEOTIDE SEQUENCE [LARGE SCALE GENOMIC DNA]</scope>
    <source>
        <strain evidence="2 3">LX-B</strain>
    </source>
</reference>
<keyword evidence="1" id="KW-0732">Signal</keyword>
<feature type="signal peptide" evidence="1">
    <location>
        <begin position="1"/>
        <end position="25"/>
    </location>
</feature>
<dbReference type="Pfam" id="PF01547">
    <property type="entry name" value="SBP_bac_1"/>
    <property type="match status" value="1"/>
</dbReference>
<dbReference type="Proteomes" id="UP000295008">
    <property type="component" value="Unassembled WGS sequence"/>
</dbReference>
<organism evidence="2 3">
    <name type="scientific">Hydrogenispora ethanolica</name>
    <dbReference type="NCBI Taxonomy" id="1082276"/>
    <lineage>
        <taxon>Bacteria</taxon>
        <taxon>Bacillati</taxon>
        <taxon>Bacillota</taxon>
        <taxon>Hydrogenispora</taxon>
    </lineage>
</organism>
<accession>A0A4R1R5Q0</accession>
<dbReference type="SUPFAM" id="SSF53850">
    <property type="entry name" value="Periplasmic binding protein-like II"/>
    <property type="match status" value="1"/>
</dbReference>
<dbReference type="InterPro" id="IPR050490">
    <property type="entry name" value="Bact_solute-bd_prot1"/>
</dbReference>
<name>A0A4R1R5Q0_HYDET</name>
<dbReference type="Gene3D" id="3.40.190.10">
    <property type="entry name" value="Periplasmic binding protein-like II"/>
    <property type="match status" value="2"/>
</dbReference>
<dbReference type="RefSeq" id="WP_132016314.1">
    <property type="nucleotide sequence ID" value="NZ_SLUN01000035.1"/>
</dbReference>
<dbReference type="PANTHER" id="PTHR43649">
    <property type="entry name" value="ARABINOSE-BINDING PROTEIN-RELATED"/>
    <property type="match status" value="1"/>
</dbReference>
<evidence type="ECO:0000256" key="1">
    <source>
        <dbReference type="SAM" id="SignalP"/>
    </source>
</evidence>
<comment type="caution">
    <text evidence="2">The sequence shown here is derived from an EMBL/GenBank/DDBJ whole genome shotgun (WGS) entry which is preliminary data.</text>
</comment>
<feature type="chain" id="PRO_5020210357" evidence="1">
    <location>
        <begin position="26"/>
        <end position="423"/>
    </location>
</feature>
<keyword evidence="3" id="KW-1185">Reference proteome</keyword>
<evidence type="ECO:0000313" key="3">
    <source>
        <dbReference type="Proteomes" id="UP000295008"/>
    </source>
</evidence>
<gene>
    <name evidence="2" type="ORF">EDC14_103515</name>
</gene>
<dbReference type="AlphaFoldDB" id="A0A4R1R5Q0"/>
<dbReference type="OrthoDB" id="9798191at2"/>
<protein>
    <submittedName>
        <fullName evidence="2">Carbohydrate ABC transporter substrate-binding protein (CUT1 family)</fullName>
    </submittedName>
</protein>
<sequence length="423" mass="46015">MKNTRLFCMVCVLALMIALLVPVYAAPQITLTVWGVNGPTETQNPQAAYFVALFKNFQAKNPDIKLDWITFGTQGSPLNDKLKVSLPNNQGPDIFQSWGGSFMGQFAAAGKLLDLTKDLAKVPTSSAARAAMSYKGRVYGVAPFFAVAGLFVNEGKFKELGLSVPTTFDELEKVADALKAKGIQPFAVGAKDQWPVLATYMYLVNRYGGNVFPQAVDRKVRFDSVPFVQAAQKYQDWAKKGYFGTKPLSEGYGDAQLLMSTGKAAMQISGSWLCGLYSDPKQTDQTIGCYAVPVLKGGKGLVSDVMGMTDVGFAATKLGEKKKAAIVRFMKYAMSVEACEAETGRVCSVPGVKPPTRLTGMASSNVLGKAKRVQFWWDQDLPATVSTPINTTIQTFYLPDTDVKKALTKFEELVEENMGPIKK</sequence>
<proteinExistence type="predicted"/>
<evidence type="ECO:0000313" key="2">
    <source>
        <dbReference type="EMBL" id="TCL60856.1"/>
    </source>
</evidence>
<dbReference type="EMBL" id="SLUN01000035">
    <property type="protein sequence ID" value="TCL60856.1"/>
    <property type="molecule type" value="Genomic_DNA"/>
</dbReference>